<reference evidence="1" key="1">
    <citation type="submission" date="2020-11" db="EMBL/GenBank/DDBJ databases">
        <authorList>
            <person name="Koelle M."/>
            <person name="Horta M.A.C."/>
            <person name="Nowrousian M."/>
            <person name="Ohm R.A."/>
            <person name="Benz P."/>
            <person name="Pilgard A."/>
        </authorList>
    </citation>
    <scope>NUCLEOTIDE SEQUENCE</scope>
    <source>
        <strain evidence="1">FPRL280</strain>
    </source>
</reference>
<evidence type="ECO:0000313" key="2">
    <source>
        <dbReference type="Proteomes" id="UP000639403"/>
    </source>
</evidence>
<gene>
    <name evidence="1" type="ORF">IEO21_04704</name>
</gene>
<reference evidence="1" key="2">
    <citation type="journal article" name="Front. Microbiol.">
        <title>Degradative Capacity of Two Strains of Rhodonia placenta: From Phenotype to Genotype.</title>
        <authorList>
            <person name="Kolle M."/>
            <person name="Horta M.A.C."/>
            <person name="Nowrousian M."/>
            <person name="Ohm R.A."/>
            <person name="Benz J.P."/>
            <person name="Pilgard A."/>
        </authorList>
    </citation>
    <scope>NUCLEOTIDE SEQUENCE</scope>
    <source>
        <strain evidence="1">FPRL280</strain>
    </source>
</reference>
<organism evidence="1 2">
    <name type="scientific">Rhodonia placenta</name>
    <dbReference type="NCBI Taxonomy" id="104341"/>
    <lineage>
        <taxon>Eukaryota</taxon>
        <taxon>Fungi</taxon>
        <taxon>Dikarya</taxon>
        <taxon>Basidiomycota</taxon>
        <taxon>Agaricomycotina</taxon>
        <taxon>Agaricomycetes</taxon>
        <taxon>Polyporales</taxon>
        <taxon>Adustoporiaceae</taxon>
        <taxon>Rhodonia</taxon>
    </lineage>
</organism>
<sequence>MPAPALVLVRPGSVEAPKSVVGCSKQSMAREGCF</sequence>
<dbReference type="AlphaFoldDB" id="A0A8H7P3P0"/>
<accession>A0A8H7P3P0</accession>
<dbReference type="Proteomes" id="UP000639403">
    <property type="component" value="Unassembled WGS sequence"/>
</dbReference>
<comment type="caution">
    <text evidence="1">The sequence shown here is derived from an EMBL/GenBank/DDBJ whole genome shotgun (WGS) entry which is preliminary data.</text>
</comment>
<evidence type="ECO:0000313" key="1">
    <source>
        <dbReference type="EMBL" id="KAF9815257.1"/>
    </source>
</evidence>
<proteinExistence type="predicted"/>
<dbReference type="EMBL" id="JADOXO010000073">
    <property type="protein sequence ID" value="KAF9815257.1"/>
    <property type="molecule type" value="Genomic_DNA"/>
</dbReference>
<protein>
    <submittedName>
        <fullName evidence="1">Uncharacterized protein</fullName>
    </submittedName>
</protein>
<name>A0A8H7P3P0_9APHY</name>